<proteinExistence type="inferred from homology"/>
<reference evidence="11 12" key="2">
    <citation type="journal article" date="2010" name="Stand. Genomic Sci.">
        <title>Complete genome sequence of Syntrophothermus lipocalidus type strain (TGB-C1).</title>
        <authorList>
            <person name="Djao O.D."/>
            <person name="Zhang X."/>
            <person name="Lucas S."/>
            <person name="Lapidus A."/>
            <person name="Del Rio T.G."/>
            <person name="Nolan M."/>
            <person name="Tice H."/>
            <person name="Cheng J.F."/>
            <person name="Han C."/>
            <person name="Tapia R."/>
            <person name="Goodwin L."/>
            <person name="Pitluck S."/>
            <person name="Liolios K."/>
            <person name="Ivanova N."/>
            <person name="Mavromatis K."/>
            <person name="Mikhailova N."/>
            <person name="Ovchinnikova G."/>
            <person name="Pati A."/>
            <person name="Brambilla E."/>
            <person name="Chen A."/>
            <person name="Palaniappan K."/>
            <person name="Land M."/>
            <person name="Hauser L."/>
            <person name="Chang Y.J."/>
            <person name="Jeffries C.D."/>
            <person name="Rohde M."/>
            <person name="Sikorski J."/>
            <person name="Spring S."/>
            <person name="Goker M."/>
            <person name="Detter J.C."/>
            <person name="Woyke T."/>
            <person name="Bristow J."/>
            <person name="Eisen J.A."/>
            <person name="Markowitz V."/>
            <person name="Hugenholtz P."/>
            <person name="Kyrpides N.C."/>
            <person name="Klenk H.P."/>
        </authorList>
    </citation>
    <scope>NUCLEOTIDE SEQUENCE [LARGE SCALE GENOMIC DNA]</scope>
    <source>
        <strain evidence="12">DSM 12680 / TGB-C1</strain>
    </source>
</reference>
<feature type="binding site" evidence="9">
    <location>
        <begin position="321"/>
        <end position="325"/>
    </location>
    <ligand>
        <name>FAD</name>
        <dbReference type="ChEBI" id="CHEBI:57692"/>
    </ligand>
</feature>
<dbReference type="SUPFAM" id="SSF52467">
    <property type="entry name" value="DHS-like NAD/FAD-binding domain"/>
    <property type="match status" value="1"/>
</dbReference>
<sequence length="394" mass="42069">MITIDETLCIGCGICVETCPFGSITLVNNVPVVSDTCTLCGSCAHDCPVGAIVITRPETKAKVASEAEDVWVWLEISDNQIKQVSLELLGIARELADTRKENVAGILIGDELEGLAEIAIAHGADKVWRISSRELKYYETGLYTAAVVELAKRYHPSVILFGATYNGRDLAPRVAARLRTGLTADCTGLAIEPSTGHLLQTRPAFGGNIMATILTPNHRPQLATVRSGVIKKPSADYSRAGEIIDLPCPEPRFRLSNILGFIPSSKPVVRLEEADIIVAGGRGVGGSKGLKLLEQLAQVLGGQLAVSRGPVDEGWISSEYQVGQTGKIVAPRLYIACGISGTVQHLVGIQSASTIVAINKDPRAPIFKVADYGLVGDLFEIVPRLINKLSNLEV</sequence>
<feature type="binding site" evidence="9">
    <location>
        <position position="359"/>
    </location>
    <ligand>
        <name>FAD</name>
        <dbReference type="ChEBI" id="CHEBI:57692"/>
    </ligand>
</feature>
<keyword evidence="2" id="KW-0813">Transport</keyword>
<dbReference type="KEGG" id="slp:Slip_2111"/>
<keyword evidence="6" id="KW-0249">Electron transport</keyword>
<evidence type="ECO:0000256" key="2">
    <source>
        <dbReference type="ARBA" id="ARBA00022448"/>
    </source>
</evidence>
<dbReference type="PROSITE" id="PS51379">
    <property type="entry name" value="4FE4S_FER_2"/>
    <property type="match status" value="2"/>
</dbReference>
<dbReference type="CDD" id="cd01715">
    <property type="entry name" value="ETF_alpha"/>
    <property type="match status" value="1"/>
</dbReference>
<keyword evidence="5 9" id="KW-0274">FAD</keyword>
<name>D7CIX8_SYNLT</name>
<dbReference type="GO" id="GO:0033539">
    <property type="term" value="P:fatty acid beta-oxidation using acyl-CoA dehydrogenase"/>
    <property type="evidence" value="ECO:0007669"/>
    <property type="project" value="TreeGrafter"/>
</dbReference>
<dbReference type="InterPro" id="IPR033947">
    <property type="entry name" value="ETF_alpha_N"/>
</dbReference>
<dbReference type="eggNOG" id="COG2025">
    <property type="taxonomic scope" value="Bacteria"/>
</dbReference>
<reference evidence="12" key="1">
    <citation type="journal article" date="2010" name="Stand. Genomic Sci.">
        <title>Complete genome sequence of Syntrophothermus lipocalidus type strain (TGB-C1T).</title>
        <authorList>
            <consortium name="US DOE Joint Genome Institute (JGI-PGF)"/>
            <person name="Djao O."/>
            <person name="Zhang X."/>
            <person name="Lucas S."/>
            <person name="Lapidus A."/>
            <person name="Glavina Del Rio T."/>
            <person name="Nolan M."/>
            <person name="Tice H."/>
            <person name="Cheng J."/>
            <person name="Han C."/>
            <person name="Tapia R."/>
            <person name="Goodwin L."/>
            <person name="Pitluck S."/>
            <person name="Liolios K."/>
            <person name="Ivanova N."/>
            <person name="Mavromatis K."/>
            <person name="Mikhailova N."/>
            <person name="Ovchinnikova G."/>
            <person name="Pati A."/>
            <person name="Brambilla E."/>
            <person name="Chen A."/>
            <person name="Palaniappan K."/>
            <person name="Land M."/>
            <person name="Hauser L."/>
            <person name="Chang Y."/>
            <person name="Jeffries C."/>
            <person name="Rohde M."/>
            <person name="Sikorski J."/>
            <person name="Spring S."/>
            <person name="Goker M."/>
            <person name="Detter J."/>
            <person name="Woyke T."/>
            <person name="Bristow J."/>
            <person name="Eisen J."/>
            <person name="Markowitz V."/>
            <person name="Hugenholtz P."/>
            <person name="Kyrpides N."/>
            <person name="Klenk H."/>
        </authorList>
    </citation>
    <scope>NUCLEOTIDE SEQUENCE [LARGE SCALE GENOMIC DNA]</scope>
    <source>
        <strain evidence="12">DSM 12680 / TGB-C1</strain>
    </source>
</reference>
<dbReference type="PIRSF" id="PIRSF000089">
    <property type="entry name" value="Electra_flavoP_a"/>
    <property type="match status" value="1"/>
</dbReference>
<dbReference type="Pfam" id="PF01012">
    <property type="entry name" value="ETF"/>
    <property type="match status" value="1"/>
</dbReference>
<dbReference type="SUPFAM" id="SSF52402">
    <property type="entry name" value="Adenine nucleotide alpha hydrolases-like"/>
    <property type="match status" value="1"/>
</dbReference>
<dbReference type="GO" id="GO:0050660">
    <property type="term" value="F:flavin adenine dinucleotide binding"/>
    <property type="evidence" value="ECO:0007669"/>
    <property type="project" value="InterPro"/>
</dbReference>
<evidence type="ECO:0000256" key="9">
    <source>
        <dbReference type="PIRSR" id="PIRSR000089-1"/>
    </source>
</evidence>
<dbReference type="InterPro" id="IPR017900">
    <property type="entry name" value="4Fe4S_Fe_S_CS"/>
</dbReference>
<dbReference type="PANTHER" id="PTHR43153">
    <property type="entry name" value="ELECTRON TRANSFER FLAVOPROTEIN ALPHA"/>
    <property type="match status" value="1"/>
</dbReference>
<dbReference type="PANTHER" id="PTHR43153:SF1">
    <property type="entry name" value="ELECTRON TRANSFER FLAVOPROTEIN SUBUNIT ALPHA, MITOCHONDRIAL"/>
    <property type="match status" value="1"/>
</dbReference>
<dbReference type="Gene3D" id="3.40.50.1220">
    <property type="entry name" value="TPP-binding domain"/>
    <property type="match status" value="1"/>
</dbReference>
<dbReference type="PROSITE" id="PS00696">
    <property type="entry name" value="ETF_ALPHA"/>
    <property type="match status" value="1"/>
</dbReference>
<dbReference type="Pfam" id="PF00766">
    <property type="entry name" value="ETF_alpha"/>
    <property type="match status" value="1"/>
</dbReference>
<dbReference type="HOGENOM" id="CLU_034178_1_1_9"/>
<feature type="domain" description="4Fe-4S ferredoxin-type" evidence="10">
    <location>
        <begin position="30"/>
        <end position="57"/>
    </location>
</feature>
<evidence type="ECO:0000313" key="12">
    <source>
        <dbReference type="Proteomes" id="UP000000378"/>
    </source>
</evidence>
<dbReference type="InterPro" id="IPR014729">
    <property type="entry name" value="Rossmann-like_a/b/a_fold"/>
</dbReference>
<dbReference type="GO" id="GO:0046872">
    <property type="term" value="F:metal ion binding"/>
    <property type="evidence" value="ECO:0007669"/>
    <property type="project" value="UniProtKB-KW"/>
</dbReference>
<dbReference type="GO" id="GO:0051536">
    <property type="term" value="F:iron-sulfur cluster binding"/>
    <property type="evidence" value="ECO:0007669"/>
    <property type="project" value="UniProtKB-KW"/>
</dbReference>
<keyword evidence="3" id="KW-0285">Flavoprotein</keyword>
<evidence type="ECO:0000256" key="4">
    <source>
        <dbReference type="ARBA" id="ARBA00022723"/>
    </source>
</evidence>
<evidence type="ECO:0000256" key="7">
    <source>
        <dbReference type="ARBA" id="ARBA00023004"/>
    </source>
</evidence>
<comment type="cofactor">
    <cofactor evidence="9">
        <name>FAD</name>
        <dbReference type="ChEBI" id="CHEBI:57692"/>
    </cofactor>
    <text evidence="9">Binds 1 FAD per dimer.</text>
</comment>
<keyword evidence="7" id="KW-0408">Iron</keyword>
<feature type="binding site" evidence="9">
    <location>
        <begin position="338"/>
        <end position="345"/>
    </location>
    <ligand>
        <name>FAD</name>
        <dbReference type="ChEBI" id="CHEBI:57692"/>
    </ligand>
</feature>
<dbReference type="SUPFAM" id="SSF54862">
    <property type="entry name" value="4Fe-4S ferredoxins"/>
    <property type="match status" value="1"/>
</dbReference>
<dbReference type="GO" id="GO:0009055">
    <property type="term" value="F:electron transfer activity"/>
    <property type="evidence" value="ECO:0007669"/>
    <property type="project" value="InterPro"/>
</dbReference>
<keyword evidence="8" id="KW-0411">Iron-sulfur</keyword>
<dbReference type="Gene3D" id="3.40.50.620">
    <property type="entry name" value="HUPs"/>
    <property type="match status" value="1"/>
</dbReference>
<evidence type="ECO:0000256" key="3">
    <source>
        <dbReference type="ARBA" id="ARBA00022630"/>
    </source>
</evidence>
<feature type="binding site" evidence="9">
    <location>
        <position position="282"/>
    </location>
    <ligand>
        <name>FAD</name>
        <dbReference type="ChEBI" id="CHEBI:57692"/>
    </ligand>
</feature>
<protein>
    <submittedName>
        <fullName evidence="11">Electron transfer flavoprotein alpha/beta-subunit</fullName>
    </submittedName>
</protein>
<keyword evidence="4" id="KW-0479">Metal-binding</keyword>
<gene>
    <name evidence="11" type="ordered locus">Slip_2111</name>
</gene>
<dbReference type="Gene3D" id="3.30.70.20">
    <property type="match status" value="2"/>
</dbReference>
<dbReference type="InterPro" id="IPR014731">
    <property type="entry name" value="ETF_asu_C"/>
</dbReference>
<dbReference type="InterPro" id="IPR014730">
    <property type="entry name" value="ETF_a/b_N"/>
</dbReference>
<feature type="domain" description="4Fe-4S ferredoxin-type" evidence="10">
    <location>
        <begin position="1"/>
        <end position="29"/>
    </location>
</feature>
<evidence type="ECO:0000256" key="8">
    <source>
        <dbReference type="ARBA" id="ARBA00023014"/>
    </source>
</evidence>
<feature type="binding site" evidence="9">
    <location>
        <begin position="307"/>
        <end position="308"/>
    </location>
    <ligand>
        <name>FAD</name>
        <dbReference type="ChEBI" id="CHEBI:57692"/>
    </ligand>
</feature>
<dbReference type="AlphaFoldDB" id="D7CIX8"/>
<evidence type="ECO:0000256" key="5">
    <source>
        <dbReference type="ARBA" id="ARBA00022827"/>
    </source>
</evidence>
<comment type="similarity">
    <text evidence="1">Belongs to the ETF alpha-subunit/FixB family.</text>
</comment>
<accession>D7CIX8</accession>
<dbReference type="InterPro" id="IPR029035">
    <property type="entry name" value="DHS-like_NAD/FAD-binding_dom"/>
</dbReference>
<dbReference type="InterPro" id="IPR018206">
    <property type="entry name" value="ETF_asu_C_CS"/>
</dbReference>
<dbReference type="Proteomes" id="UP000000378">
    <property type="component" value="Chromosome"/>
</dbReference>
<keyword evidence="12" id="KW-1185">Reference proteome</keyword>
<evidence type="ECO:0000259" key="10">
    <source>
        <dbReference type="PROSITE" id="PS51379"/>
    </source>
</evidence>
<dbReference type="InterPro" id="IPR001308">
    <property type="entry name" value="ETF_a/FixB"/>
</dbReference>
<dbReference type="PROSITE" id="PS00198">
    <property type="entry name" value="4FE4S_FER_1"/>
    <property type="match status" value="2"/>
</dbReference>
<dbReference type="EMBL" id="CP002048">
    <property type="protein sequence ID" value="ADI02856.1"/>
    <property type="molecule type" value="Genomic_DNA"/>
</dbReference>
<dbReference type="OrthoDB" id="9770286at2"/>
<dbReference type="InterPro" id="IPR017896">
    <property type="entry name" value="4Fe4S_Fe-S-bd"/>
</dbReference>
<evidence type="ECO:0000313" key="11">
    <source>
        <dbReference type="EMBL" id="ADI02856.1"/>
    </source>
</evidence>
<dbReference type="SMART" id="SM00893">
    <property type="entry name" value="ETF"/>
    <property type="match status" value="1"/>
</dbReference>
<evidence type="ECO:0000256" key="1">
    <source>
        <dbReference type="ARBA" id="ARBA00005817"/>
    </source>
</evidence>
<organism evidence="11 12">
    <name type="scientific">Syntrophothermus lipocalidus (strain DSM 12680 / TGB-C1)</name>
    <dbReference type="NCBI Taxonomy" id="643648"/>
    <lineage>
        <taxon>Bacteria</taxon>
        <taxon>Bacillati</taxon>
        <taxon>Bacillota</taxon>
        <taxon>Clostridia</taxon>
        <taxon>Eubacteriales</taxon>
        <taxon>Syntrophomonadaceae</taxon>
        <taxon>Syntrophothermus</taxon>
    </lineage>
</organism>
<dbReference type="STRING" id="643648.Slip_2111"/>
<dbReference type="Pfam" id="PF00037">
    <property type="entry name" value="Fer4"/>
    <property type="match status" value="2"/>
</dbReference>
<evidence type="ECO:0000256" key="6">
    <source>
        <dbReference type="ARBA" id="ARBA00022982"/>
    </source>
</evidence>